<dbReference type="EMBL" id="PVLV01000131">
    <property type="protein sequence ID" value="PRH79228.1"/>
    <property type="molecule type" value="Genomic_DNA"/>
</dbReference>
<comment type="caution">
    <text evidence="1">The sequence shown here is derived from an EMBL/GenBank/DDBJ whole genome shotgun (WGS) entry which is preliminary data.</text>
</comment>
<dbReference type="AlphaFoldDB" id="A0A2S9PXT1"/>
<evidence type="ECO:0000313" key="2">
    <source>
        <dbReference type="Proteomes" id="UP000239322"/>
    </source>
</evidence>
<evidence type="ECO:0000313" key="1">
    <source>
        <dbReference type="EMBL" id="PRH79228.1"/>
    </source>
</evidence>
<name>A0A2S9PXT1_9ACTN</name>
<proteinExistence type="predicted"/>
<keyword evidence="2" id="KW-1185">Reference proteome</keyword>
<organism evidence="1 2">
    <name type="scientific">Streptomyces solincola</name>
    <dbReference type="NCBI Taxonomy" id="2100817"/>
    <lineage>
        <taxon>Bacteria</taxon>
        <taxon>Bacillati</taxon>
        <taxon>Actinomycetota</taxon>
        <taxon>Actinomycetes</taxon>
        <taxon>Kitasatosporales</taxon>
        <taxon>Streptomycetaceae</taxon>
        <taxon>Streptomyces</taxon>
    </lineage>
</organism>
<reference evidence="1 2" key="1">
    <citation type="submission" date="2018-03" db="EMBL/GenBank/DDBJ databases">
        <title>Novel Streptomyces sp. from soil.</title>
        <authorList>
            <person name="Tan G.Y.A."/>
            <person name="Lee Z.Y."/>
        </authorList>
    </citation>
    <scope>NUCLEOTIDE SEQUENCE [LARGE SCALE GENOMIC DNA]</scope>
    <source>
        <strain evidence="1 2">ST5x</strain>
    </source>
</reference>
<accession>A0A2S9PXT1</accession>
<sequence length="174" mass="18674">MLPLALACLAVTGGSSWESTHAGEPRPGHALAGGLDHNELGYRHAVKGQVLWFALPGPYNRSGQDMEITGGEIVDLPAGLKALDYGVFDIRDTGGTPLLAAEGAPHMPDFARLKDYSSGFTVQPGGYGHHVPMVRLLVTGKVTEDVELCRYTYRQGKLRYSQLIGCGLELRVGK</sequence>
<dbReference type="Proteomes" id="UP000239322">
    <property type="component" value="Unassembled WGS sequence"/>
</dbReference>
<protein>
    <submittedName>
        <fullName evidence="1">Uncharacterized protein</fullName>
    </submittedName>
</protein>
<gene>
    <name evidence="1" type="ORF">C6N75_10695</name>
</gene>